<evidence type="ECO:0000313" key="4">
    <source>
        <dbReference type="EMBL" id="OCK75641.1"/>
    </source>
</evidence>
<dbReference type="PANTHER" id="PTHR37543:SF1">
    <property type="entry name" value="CCCH ZINC FINGER DNA BINDING PROTEIN (AFU_ORTHOLOGUE AFUA_5G12760)"/>
    <property type="match status" value="1"/>
</dbReference>
<dbReference type="Pfam" id="PF25542">
    <property type="entry name" value="zf-CCCH_12"/>
    <property type="match status" value="1"/>
</dbReference>
<evidence type="ECO:0000256" key="2">
    <source>
        <dbReference type="SAM" id="MobiDB-lite"/>
    </source>
</evidence>
<sequence>MSNMAENTNKTLWSRFEVLQGLESAKNELIQELLTRYDYLSEQHKKECEDHDRERELNRAYQREKKQYEGHLQMLTRFMERDPFVVVLIDGDGMIFQDDFLKAGEFGGKKAAAQLQNLVSDYIHQRMDNIPISAKVVTRVYANVKGLSDICVRTGIVDEASQVEEFVRGFTRGRTLFDFVDVGPGKDRADEKLIETFKLYLSDFHCRQIFFGCSHDNGYARILDEVTTEGPLYISRITLLEGVPFEKELAILPFNTHKFPLIFRDTKINVFGTNSLNNGIGSIGPLTGYAPPSRAAQSIKGPTTIGAGLLQARTPSSSTITSNDAFPSLLPPTTTTWASKAAAPPPTPPTPPPTTHRGTTPHPDSAIASLPRNRYGQRVDPPARNYDKDEVNRVKNLKMCNVHFLRQECPFGDACTHIHGYKPTAAELATLRLVARMAPCQNGSECVDLKCIYGHRCPAPEAKTGGKGGGGRNCIFGDKCKFPEELHGLDTVVVKCLVIR</sequence>
<reference evidence="4 5" key="1">
    <citation type="journal article" date="2016" name="Nat. Commun.">
        <title>Ectomycorrhizal ecology is imprinted in the genome of the dominant symbiotic fungus Cenococcum geophilum.</title>
        <authorList>
            <consortium name="DOE Joint Genome Institute"/>
            <person name="Peter M."/>
            <person name="Kohler A."/>
            <person name="Ohm R.A."/>
            <person name="Kuo A."/>
            <person name="Krutzmann J."/>
            <person name="Morin E."/>
            <person name="Arend M."/>
            <person name="Barry K.W."/>
            <person name="Binder M."/>
            <person name="Choi C."/>
            <person name="Clum A."/>
            <person name="Copeland A."/>
            <person name="Grisel N."/>
            <person name="Haridas S."/>
            <person name="Kipfer T."/>
            <person name="LaButti K."/>
            <person name="Lindquist E."/>
            <person name="Lipzen A."/>
            <person name="Maire R."/>
            <person name="Meier B."/>
            <person name="Mihaltcheva S."/>
            <person name="Molinier V."/>
            <person name="Murat C."/>
            <person name="Poggeler S."/>
            <person name="Quandt C.A."/>
            <person name="Sperisen C."/>
            <person name="Tritt A."/>
            <person name="Tisserant E."/>
            <person name="Crous P.W."/>
            <person name="Henrissat B."/>
            <person name="Nehls U."/>
            <person name="Egli S."/>
            <person name="Spatafora J.W."/>
            <person name="Grigoriev I.V."/>
            <person name="Martin F.M."/>
        </authorList>
    </citation>
    <scope>NUCLEOTIDE SEQUENCE [LARGE SCALE GENOMIC DNA]</scope>
    <source>
        <strain evidence="4 5">CBS 459.81</strain>
    </source>
</reference>
<dbReference type="GO" id="GO:0008270">
    <property type="term" value="F:zinc ion binding"/>
    <property type="evidence" value="ECO:0007669"/>
    <property type="project" value="UniProtKB-KW"/>
</dbReference>
<feature type="compositionally biased region" description="Pro residues" evidence="2">
    <location>
        <begin position="343"/>
        <end position="354"/>
    </location>
</feature>
<name>A0A8E2E1W1_9PEZI</name>
<feature type="compositionally biased region" description="Low complexity" evidence="2">
    <location>
        <begin position="331"/>
        <end position="342"/>
    </location>
</feature>
<proteinExistence type="predicted"/>
<dbReference type="InterPro" id="IPR000571">
    <property type="entry name" value="Znf_CCCH"/>
</dbReference>
<dbReference type="EMBL" id="KV745291">
    <property type="protein sequence ID" value="OCK75641.1"/>
    <property type="molecule type" value="Genomic_DNA"/>
</dbReference>
<dbReference type="PANTHER" id="PTHR37543">
    <property type="entry name" value="CCCH ZINC FINGER DNA BINDING PROTEIN (AFU_ORTHOLOGUE AFUA_5G12760)"/>
    <property type="match status" value="1"/>
</dbReference>
<dbReference type="InterPro" id="IPR057654">
    <property type="entry name" value="Znf-CCCH_tandem"/>
</dbReference>
<feature type="compositionally biased region" description="Polar residues" evidence="2">
    <location>
        <begin position="316"/>
        <end position="325"/>
    </location>
</feature>
<evidence type="ECO:0000313" key="5">
    <source>
        <dbReference type="Proteomes" id="UP000250266"/>
    </source>
</evidence>
<feature type="zinc finger region" description="C3H1-type" evidence="1">
    <location>
        <begin position="395"/>
        <end position="422"/>
    </location>
</feature>
<dbReference type="Pfam" id="PF25540">
    <property type="entry name" value="DUF7923"/>
    <property type="match status" value="1"/>
</dbReference>
<dbReference type="InterPro" id="IPR057683">
    <property type="entry name" value="DUF7923"/>
</dbReference>
<evidence type="ECO:0000259" key="3">
    <source>
        <dbReference type="PROSITE" id="PS50103"/>
    </source>
</evidence>
<feature type="domain" description="C3H1-type" evidence="3">
    <location>
        <begin position="395"/>
        <end position="422"/>
    </location>
</feature>
<dbReference type="Proteomes" id="UP000250266">
    <property type="component" value="Unassembled WGS sequence"/>
</dbReference>
<evidence type="ECO:0000256" key="1">
    <source>
        <dbReference type="PROSITE-ProRule" id="PRU00723"/>
    </source>
</evidence>
<accession>A0A8E2E1W1</accession>
<keyword evidence="1" id="KW-0863">Zinc-finger</keyword>
<keyword evidence="5" id="KW-1185">Reference proteome</keyword>
<dbReference type="PROSITE" id="PS50103">
    <property type="entry name" value="ZF_C3H1"/>
    <property type="match status" value="1"/>
</dbReference>
<feature type="region of interest" description="Disordered" evidence="2">
    <location>
        <begin position="316"/>
        <end position="386"/>
    </location>
</feature>
<protein>
    <recommendedName>
        <fullName evidence="3">C3H1-type domain-containing protein</fullName>
    </recommendedName>
</protein>
<dbReference type="AlphaFoldDB" id="A0A8E2E1W1"/>
<organism evidence="4 5">
    <name type="scientific">Lepidopterella palustris CBS 459.81</name>
    <dbReference type="NCBI Taxonomy" id="1314670"/>
    <lineage>
        <taxon>Eukaryota</taxon>
        <taxon>Fungi</taxon>
        <taxon>Dikarya</taxon>
        <taxon>Ascomycota</taxon>
        <taxon>Pezizomycotina</taxon>
        <taxon>Dothideomycetes</taxon>
        <taxon>Pleosporomycetidae</taxon>
        <taxon>Mytilinidiales</taxon>
        <taxon>Argynnaceae</taxon>
        <taxon>Lepidopterella</taxon>
    </lineage>
</organism>
<gene>
    <name evidence="4" type="ORF">K432DRAFT_437438</name>
</gene>
<dbReference type="Pfam" id="PF25543">
    <property type="entry name" value="zf-CCCH_tandem"/>
    <property type="match status" value="1"/>
</dbReference>
<keyword evidence="1" id="KW-0862">Zinc</keyword>
<dbReference type="OrthoDB" id="3512845at2759"/>
<dbReference type="Gene3D" id="4.10.1000.10">
    <property type="entry name" value="Zinc finger, CCCH-type"/>
    <property type="match status" value="1"/>
</dbReference>
<keyword evidence="1" id="KW-0479">Metal-binding</keyword>